<gene>
    <name evidence="3" type="ORF">ACFP50_13470</name>
</gene>
<organism evidence="3 4">
    <name type="scientific">Streptomyces pratens</name>
    <dbReference type="NCBI Taxonomy" id="887456"/>
    <lineage>
        <taxon>Bacteria</taxon>
        <taxon>Bacillati</taxon>
        <taxon>Actinomycetota</taxon>
        <taxon>Actinomycetes</taxon>
        <taxon>Kitasatosporales</taxon>
        <taxon>Streptomycetaceae</taxon>
        <taxon>Streptomyces</taxon>
    </lineage>
</organism>
<dbReference type="Proteomes" id="UP001596242">
    <property type="component" value="Unassembled WGS sequence"/>
</dbReference>
<sequence length="705" mass="77511">MSHARPGVLRVGDRVRLAGVSQTVVGLAGTMVHLADEKGLASVVSLPDLLLRAEVEPGPAPSVPRLPMARFHGLPAKAIEEASWWEPHIVEILTGLPPDAAPHARPSAQYDPATRTLAEREAAKAAELTAAGHTGVSTGTVRRKRLRYQAQGVAGLVDGRADRVRPPSGRSDPRVVDALRHILAAEETVQGPSRTVEFFRWRVEQFLDGEYGPGAVAVPSRSTFYRLFRRLSAGQHTTGSARTRRSLAGRPEGPFGQVAPVRPGEVMQIDSTPLDVLVRLDSSKPGRVDLTVVIDVATRTVTAAVLRPTTRSVDASLLLARTVTPELMRPGWADALRMSRSVLPFAHLHELDERLAHAAARPVIVPETMVCDHGMVFISDNFRSSCRWLGIDFQPGHLATPTDKPHIERMIETVGTQFLQYVSGYIGSSVERRGRDTASQPLWSVLELQDLLDEWIVAAWQNRPHEGLRDPVAPGRMFSPNEKYAALVQAAGYVPVALSGEDYIELLPATWRAINAYGVKINHRVYDDAQLNGLRRQPSGVVARKNLWEIHADPYDVTRIWVRNHHHGGWITLFWKHLSTAPAPFGELHWSNAISELRAQGNPDPSEVEIAAAVGQLLQRAHQGPAEVVRANPGQRKRRRPAALGRSEVSRAPSSPRSSHSSAMSQPDEPSDDVSATRQHDEDEPLAKVVPLGIFDARKEAQRWW</sequence>
<dbReference type="Gene3D" id="3.30.420.10">
    <property type="entry name" value="Ribonuclease H-like superfamily/Ribonuclease H"/>
    <property type="match status" value="1"/>
</dbReference>
<evidence type="ECO:0000259" key="2">
    <source>
        <dbReference type="PROSITE" id="PS50994"/>
    </source>
</evidence>
<dbReference type="RefSeq" id="WP_386396545.1">
    <property type="nucleotide sequence ID" value="NZ_JBHSPT010000032.1"/>
</dbReference>
<evidence type="ECO:0000313" key="3">
    <source>
        <dbReference type="EMBL" id="MFC6056439.1"/>
    </source>
</evidence>
<proteinExistence type="predicted"/>
<keyword evidence="4" id="KW-1185">Reference proteome</keyword>
<feature type="region of interest" description="Disordered" evidence="1">
    <location>
        <begin position="237"/>
        <end position="260"/>
    </location>
</feature>
<evidence type="ECO:0000256" key="1">
    <source>
        <dbReference type="SAM" id="MobiDB-lite"/>
    </source>
</evidence>
<dbReference type="InterPro" id="IPR036397">
    <property type="entry name" value="RNaseH_sf"/>
</dbReference>
<feature type="region of interest" description="Disordered" evidence="1">
    <location>
        <begin position="622"/>
        <end position="693"/>
    </location>
</feature>
<dbReference type="EMBL" id="JBHSPT010000032">
    <property type="protein sequence ID" value="MFC6056439.1"/>
    <property type="molecule type" value="Genomic_DNA"/>
</dbReference>
<accession>A0ABW1LYA6</accession>
<feature type="domain" description="Integrase catalytic" evidence="2">
    <location>
        <begin position="259"/>
        <end position="482"/>
    </location>
</feature>
<comment type="caution">
    <text evidence="3">The sequence shown here is derived from an EMBL/GenBank/DDBJ whole genome shotgun (WGS) entry which is preliminary data.</text>
</comment>
<dbReference type="InterPro" id="IPR012337">
    <property type="entry name" value="RNaseH-like_sf"/>
</dbReference>
<evidence type="ECO:0000313" key="4">
    <source>
        <dbReference type="Proteomes" id="UP001596242"/>
    </source>
</evidence>
<dbReference type="InterPro" id="IPR001584">
    <property type="entry name" value="Integrase_cat-core"/>
</dbReference>
<reference evidence="4" key="1">
    <citation type="journal article" date="2019" name="Int. J. Syst. Evol. Microbiol.">
        <title>The Global Catalogue of Microorganisms (GCM) 10K type strain sequencing project: providing services to taxonomists for standard genome sequencing and annotation.</title>
        <authorList>
            <consortium name="The Broad Institute Genomics Platform"/>
            <consortium name="The Broad Institute Genome Sequencing Center for Infectious Disease"/>
            <person name="Wu L."/>
            <person name="Ma J."/>
        </authorList>
    </citation>
    <scope>NUCLEOTIDE SEQUENCE [LARGE SCALE GENOMIC DNA]</scope>
    <source>
        <strain evidence="4">JCM 12763</strain>
    </source>
</reference>
<dbReference type="PROSITE" id="PS50994">
    <property type="entry name" value="INTEGRASE"/>
    <property type="match status" value="1"/>
</dbReference>
<dbReference type="SUPFAM" id="SSF53098">
    <property type="entry name" value="Ribonuclease H-like"/>
    <property type="match status" value="1"/>
</dbReference>
<protein>
    <submittedName>
        <fullName evidence="3">Integrase</fullName>
    </submittedName>
</protein>
<feature type="compositionally biased region" description="Low complexity" evidence="1">
    <location>
        <begin position="650"/>
        <end position="665"/>
    </location>
</feature>
<name>A0ABW1LYA6_9ACTN</name>